<dbReference type="InterPro" id="IPR005150">
    <property type="entry name" value="Cellulose_synth"/>
</dbReference>
<gene>
    <name evidence="8" type="ORF">NE237_000986</name>
</gene>
<organism evidence="8 9">
    <name type="scientific">Protea cynaroides</name>
    <dbReference type="NCBI Taxonomy" id="273540"/>
    <lineage>
        <taxon>Eukaryota</taxon>
        <taxon>Viridiplantae</taxon>
        <taxon>Streptophyta</taxon>
        <taxon>Embryophyta</taxon>
        <taxon>Tracheophyta</taxon>
        <taxon>Spermatophyta</taxon>
        <taxon>Magnoliopsida</taxon>
        <taxon>Proteales</taxon>
        <taxon>Proteaceae</taxon>
        <taxon>Protea</taxon>
    </lineage>
</organism>
<evidence type="ECO:0000256" key="1">
    <source>
        <dbReference type="ARBA" id="ARBA00004308"/>
    </source>
</evidence>
<dbReference type="OrthoDB" id="1706145at2759"/>
<evidence type="ECO:0000256" key="4">
    <source>
        <dbReference type="ARBA" id="ARBA00022692"/>
    </source>
</evidence>
<dbReference type="GO" id="GO:0012505">
    <property type="term" value="C:endomembrane system"/>
    <property type="evidence" value="ECO:0007669"/>
    <property type="project" value="UniProtKB-SubCell"/>
</dbReference>
<dbReference type="GO" id="GO:0016760">
    <property type="term" value="F:cellulose synthase (UDP-forming) activity"/>
    <property type="evidence" value="ECO:0007669"/>
    <property type="project" value="InterPro"/>
</dbReference>
<comment type="subcellular location">
    <subcellularLocation>
        <location evidence="1">Endomembrane system</location>
    </subcellularLocation>
</comment>
<evidence type="ECO:0000256" key="7">
    <source>
        <dbReference type="ARBA" id="ARBA00023316"/>
    </source>
</evidence>
<keyword evidence="9" id="KW-1185">Reference proteome</keyword>
<dbReference type="PANTHER" id="PTHR13301">
    <property type="entry name" value="X-BOX TRANSCRIPTION FACTOR-RELATED"/>
    <property type="match status" value="1"/>
</dbReference>
<evidence type="ECO:0000313" key="9">
    <source>
        <dbReference type="Proteomes" id="UP001141806"/>
    </source>
</evidence>
<evidence type="ECO:0000256" key="3">
    <source>
        <dbReference type="ARBA" id="ARBA00022679"/>
    </source>
</evidence>
<dbReference type="GO" id="GO:0071555">
    <property type="term" value="P:cell wall organization"/>
    <property type="evidence" value="ECO:0007669"/>
    <property type="project" value="UniProtKB-KW"/>
</dbReference>
<keyword evidence="3" id="KW-0808">Transferase</keyword>
<name>A0A9Q0QXN3_9MAGN</name>
<comment type="caution">
    <text evidence="8">The sequence shown here is derived from an EMBL/GenBank/DDBJ whole genome shotgun (WGS) entry which is preliminary data.</text>
</comment>
<proteinExistence type="predicted"/>
<dbReference type="Proteomes" id="UP001141806">
    <property type="component" value="Unassembled WGS sequence"/>
</dbReference>
<keyword evidence="6" id="KW-0472">Membrane</keyword>
<evidence type="ECO:0000313" key="8">
    <source>
        <dbReference type="EMBL" id="KAJ4975880.1"/>
    </source>
</evidence>
<keyword evidence="4" id="KW-0812">Transmembrane</keyword>
<keyword evidence="5" id="KW-1133">Transmembrane helix</keyword>
<dbReference type="GO" id="GO:0016020">
    <property type="term" value="C:membrane"/>
    <property type="evidence" value="ECO:0007669"/>
    <property type="project" value="InterPro"/>
</dbReference>
<evidence type="ECO:0000256" key="6">
    <source>
        <dbReference type="ARBA" id="ARBA00023136"/>
    </source>
</evidence>
<dbReference type="EMBL" id="JAMYWD010000003">
    <property type="protein sequence ID" value="KAJ4975880.1"/>
    <property type="molecule type" value="Genomic_DNA"/>
</dbReference>
<dbReference type="AlphaFoldDB" id="A0A9Q0QXN3"/>
<evidence type="ECO:0000256" key="2">
    <source>
        <dbReference type="ARBA" id="ARBA00022676"/>
    </source>
</evidence>
<sequence length="127" mass="14184">MIVPQKDFGRGLTGLQGSLYCGTGCFHRRKVTYGLSPDEEQTQGRNMSLINEYEALRTKLRNSRELMESAGRVLFAMDKNTGHPKDISKAVKTAVLVAACYYESDTQWGKQVGWVCNQIVSCRLATC</sequence>
<dbReference type="GO" id="GO:0030244">
    <property type="term" value="P:cellulose biosynthetic process"/>
    <property type="evidence" value="ECO:0007669"/>
    <property type="project" value="InterPro"/>
</dbReference>
<reference evidence="8" key="1">
    <citation type="journal article" date="2023" name="Plant J.">
        <title>The genome of the king protea, Protea cynaroides.</title>
        <authorList>
            <person name="Chang J."/>
            <person name="Duong T.A."/>
            <person name="Schoeman C."/>
            <person name="Ma X."/>
            <person name="Roodt D."/>
            <person name="Barker N."/>
            <person name="Li Z."/>
            <person name="Van de Peer Y."/>
            <person name="Mizrachi E."/>
        </authorList>
    </citation>
    <scope>NUCLEOTIDE SEQUENCE</scope>
    <source>
        <tissue evidence="8">Young leaves</tissue>
    </source>
</reference>
<accession>A0A9Q0QXN3</accession>
<protein>
    <submittedName>
        <fullName evidence="8">Uncharacterized protein</fullName>
    </submittedName>
</protein>
<evidence type="ECO:0000256" key="5">
    <source>
        <dbReference type="ARBA" id="ARBA00022989"/>
    </source>
</evidence>
<dbReference type="Pfam" id="PF03552">
    <property type="entry name" value="Cellulose_synt"/>
    <property type="match status" value="1"/>
</dbReference>
<keyword evidence="7" id="KW-0961">Cell wall biogenesis/degradation</keyword>
<keyword evidence="2" id="KW-0328">Glycosyltransferase</keyword>